<proteinExistence type="predicted"/>
<name>A0A644TLL1_9ZZZZ</name>
<protein>
    <recommendedName>
        <fullName evidence="2">Bacterial surface antigen (D15) domain-containing protein</fullName>
    </recommendedName>
</protein>
<comment type="caution">
    <text evidence="1">The sequence shown here is derived from an EMBL/GenBank/DDBJ whole genome shotgun (WGS) entry which is preliminary data.</text>
</comment>
<dbReference type="EMBL" id="VSSQ01000038">
    <property type="protein sequence ID" value="MPL67823.1"/>
    <property type="molecule type" value="Genomic_DNA"/>
</dbReference>
<evidence type="ECO:0000313" key="1">
    <source>
        <dbReference type="EMBL" id="MPL67823.1"/>
    </source>
</evidence>
<reference evidence="1" key="1">
    <citation type="submission" date="2019-08" db="EMBL/GenBank/DDBJ databases">
        <authorList>
            <person name="Kucharzyk K."/>
            <person name="Murdoch R.W."/>
            <person name="Higgins S."/>
            <person name="Loffler F."/>
        </authorList>
    </citation>
    <scope>NUCLEOTIDE SEQUENCE</scope>
</reference>
<evidence type="ECO:0008006" key="2">
    <source>
        <dbReference type="Google" id="ProtNLM"/>
    </source>
</evidence>
<dbReference type="Gene3D" id="2.40.160.50">
    <property type="entry name" value="membrane protein fhac: a member of the omp85/tpsb transporter family"/>
    <property type="match status" value="1"/>
</dbReference>
<sequence length="382" mass="41731">MEHRISVRARCFPTMALLGLFMLSLALPLAAQGPEFQFNGIRFNNAILGFMPVPVGVDLELHVPLNSDGLFFSLRLAGGYEDRLILRNDADGSPLAKPVSFDAGQWFYWPNAEADTGLLYRPDLEGRWPRVEIFALARGRYEENSPGLGTAVFPDASGLQALSCLAGLEVSTVEKSPRRQLKGYSGEISAEWAPQALGLQGGCDFFRLSANLEGYLPLFSVGEDDRKAISAYAGAYATADLAWGDHIPLYVLTSFGGRYLRNGLGSSVRGFQPWGYEAATKAATSLELRLVGPGLFGMANLRPMTYLFVDAGYFARLYASPGADKEGLLASAGGAVAFNILDFAYLGLRAGIKYPDADPLHDAVYFTDKERFFWNVTFLLHF</sequence>
<dbReference type="AlphaFoldDB" id="A0A644TLL1"/>
<accession>A0A644TLL1</accession>
<gene>
    <name evidence="1" type="ORF">SDC9_13526</name>
</gene>
<organism evidence="1">
    <name type="scientific">bioreactor metagenome</name>
    <dbReference type="NCBI Taxonomy" id="1076179"/>
    <lineage>
        <taxon>unclassified sequences</taxon>
        <taxon>metagenomes</taxon>
        <taxon>ecological metagenomes</taxon>
    </lineage>
</organism>